<evidence type="ECO:0000256" key="3">
    <source>
        <dbReference type="ARBA" id="ARBA00010544"/>
    </source>
</evidence>
<dbReference type="PIRSF" id="PIRSF002764">
    <property type="entry name" value="CcmB"/>
    <property type="match status" value="1"/>
</dbReference>
<feature type="transmembrane region" description="Helical" evidence="13">
    <location>
        <begin position="20"/>
        <end position="37"/>
    </location>
</feature>
<evidence type="ECO:0000256" key="13">
    <source>
        <dbReference type="SAM" id="Phobius"/>
    </source>
</evidence>
<evidence type="ECO:0000313" key="14">
    <source>
        <dbReference type="EMBL" id="EAR20570.1"/>
    </source>
</evidence>
<protein>
    <recommendedName>
        <fullName evidence="4 12">Heme exporter protein B</fullName>
    </recommendedName>
</protein>
<evidence type="ECO:0000256" key="4">
    <source>
        <dbReference type="ARBA" id="ARBA00016452"/>
    </source>
</evidence>
<evidence type="ECO:0000256" key="2">
    <source>
        <dbReference type="ARBA" id="ARBA00004429"/>
    </source>
</evidence>
<dbReference type="GO" id="GO:0017004">
    <property type="term" value="P:cytochrome complex assembly"/>
    <property type="evidence" value="ECO:0007669"/>
    <property type="project" value="UniProtKB-KW"/>
</dbReference>
<dbReference type="NCBIfam" id="TIGR01190">
    <property type="entry name" value="ccmB"/>
    <property type="match status" value="1"/>
</dbReference>
<keyword evidence="11 12" id="KW-0472">Membrane</keyword>
<accession>A4BUK4</accession>
<keyword evidence="9 12" id="KW-0201">Cytochrome c-type biogenesis</keyword>
<keyword evidence="15" id="KW-1185">Reference proteome</keyword>
<sequence>MLLRDLLLANRSRADYLNPVVFFLLIATLFPLAVSIAPENLRAIGPGVFWVAAVLASVLSMEQLFRSDFDDGTLEQFAIAPQALSIVVLAKLLAHWLVTALPLILVSPLLVLFYQLPVSSVAVAMLTLAAGTPAITATGALGVALTVSVRRGGVLLSLLVLPLYVPVLIFGASAIDQAAHGLPIQGPLLFLSALSVLSISLMPWAIAAALRITLE</sequence>
<evidence type="ECO:0000256" key="5">
    <source>
        <dbReference type="ARBA" id="ARBA00022448"/>
    </source>
</evidence>
<dbReference type="InterPro" id="IPR003544">
    <property type="entry name" value="Cyt_c_biogenesis_CcmB"/>
</dbReference>
<dbReference type="InterPro" id="IPR026031">
    <property type="entry name" value="Cyt_c_CcmB_bac"/>
</dbReference>
<evidence type="ECO:0000256" key="6">
    <source>
        <dbReference type="ARBA" id="ARBA00022475"/>
    </source>
</evidence>
<feature type="transmembrane region" description="Helical" evidence="13">
    <location>
        <begin position="43"/>
        <end position="61"/>
    </location>
</feature>
<dbReference type="eggNOG" id="COG2386">
    <property type="taxonomic scope" value="Bacteria"/>
</dbReference>
<dbReference type="RefSeq" id="WP_005000921.1">
    <property type="nucleotide sequence ID" value="NZ_CH672427.1"/>
</dbReference>
<dbReference type="PANTHER" id="PTHR30070">
    <property type="entry name" value="HEME EXPORTER PROTEIN B"/>
    <property type="match status" value="1"/>
</dbReference>
<organism evidence="14 15">
    <name type="scientific">Nitrococcus mobilis Nb-231</name>
    <dbReference type="NCBI Taxonomy" id="314278"/>
    <lineage>
        <taxon>Bacteria</taxon>
        <taxon>Pseudomonadati</taxon>
        <taxon>Pseudomonadota</taxon>
        <taxon>Gammaproteobacteria</taxon>
        <taxon>Chromatiales</taxon>
        <taxon>Ectothiorhodospiraceae</taxon>
        <taxon>Nitrococcus</taxon>
    </lineage>
</organism>
<dbReference type="PANTHER" id="PTHR30070:SF1">
    <property type="entry name" value="CYTOCHROME C BIOGENESIS B-RELATED"/>
    <property type="match status" value="1"/>
</dbReference>
<evidence type="ECO:0000256" key="12">
    <source>
        <dbReference type="PIRNR" id="PIRNR002764"/>
    </source>
</evidence>
<comment type="subcellular location">
    <subcellularLocation>
        <location evidence="2">Cell inner membrane</location>
        <topology evidence="2">Multi-pass membrane protein</topology>
    </subcellularLocation>
</comment>
<name>A4BUK4_9GAMM</name>
<dbReference type="GO" id="GO:0005886">
    <property type="term" value="C:plasma membrane"/>
    <property type="evidence" value="ECO:0007669"/>
    <property type="project" value="UniProtKB-SubCell"/>
</dbReference>
<reference evidence="14 15" key="1">
    <citation type="submission" date="2006-02" db="EMBL/GenBank/DDBJ databases">
        <authorList>
            <person name="Waterbury J."/>
            <person name="Ferriera S."/>
            <person name="Johnson J."/>
            <person name="Kravitz S."/>
            <person name="Halpern A."/>
            <person name="Remington K."/>
            <person name="Beeson K."/>
            <person name="Tran B."/>
            <person name="Rogers Y.-H."/>
            <person name="Friedman R."/>
            <person name="Venter J.C."/>
        </authorList>
    </citation>
    <scope>NUCLEOTIDE SEQUENCE [LARGE SCALE GENOMIC DNA]</scope>
    <source>
        <strain evidence="14 15">Nb-231</strain>
    </source>
</reference>
<evidence type="ECO:0000256" key="8">
    <source>
        <dbReference type="ARBA" id="ARBA00022692"/>
    </source>
</evidence>
<evidence type="ECO:0000256" key="7">
    <source>
        <dbReference type="ARBA" id="ARBA00022519"/>
    </source>
</evidence>
<dbReference type="HOGENOM" id="CLU_079069_1_0_6"/>
<evidence type="ECO:0000256" key="10">
    <source>
        <dbReference type="ARBA" id="ARBA00022989"/>
    </source>
</evidence>
<dbReference type="Proteomes" id="UP000003374">
    <property type="component" value="Unassembled WGS sequence"/>
</dbReference>
<comment type="function">
    <text evidence="1 12">Required for the export of heme to the periplasm for the biogenesis of c-type cytochromes.</text>
</comment>
<evidence type="ECO:0000313" key="15">
    <source>
        <dbReference type="Proteomes" id="UP000003374"/>
    </source>
</evidence>
<feature type="transmembrane region" description="Helical" evidence="13">
    <location>
        <begin position="187"/>
        <end position="210"/>
    </location>
</feature>
<evidence type="ECO:0000256" key="1">
    <source>
        <dbReference type="ARBA" id="ARBA00002442"/>
    </source>
</evidence>
<dbReference type="EMBL" id="AAOF01000019">
    <property type="protein sequence ID" value="EAR20570.1"/>
    <property type="molecule type" value="Genomic_DNA"/>
</dbReference>
<keyword evidence="6 12" id="KW-1003">Cell membrane</keyword>
<dbReference type="STRING" id="314278.NB231_07222"/>
<dbReference type="AlphaFoldDB" id="A4BUK4"/>
<evidence type="ECO:0000256" key="11">
    <source>
        <dbReference type="ARBA" id="ARBA00023136"/>
    </source>
</evidence>
<keyword evidence="5 12" id="KW-0813">Transport</keyword>
<keyword evidence="10 13" id="KW-1133">Transmembrane helix</keyword>
<feature type="transmembrane region" description="Helical" evidence="13">
    <location>
        <begin position="154"/>
        <end position="175"/>
    </location>
</feature>
<evidence type="ECO:0000256" key="9">
    <source>
        <dbReference type="ARBA" id="ARBA00022748"/>
    </source>
</evidence>
<dbReference type="Pfam" id="PF03379">
    <property type="entry name" value="CcmB"/>
    <property type="match status" value="1"/>
</dbReference>
<proteinExistence type="inferred from homology"/>
<keyword evidence="8 13" id="KW-0812">Transmembrane</keyword>
<dbReference type="PRINTS" id="PR01414">
    <property type="entry name" value="CCMBBIOGNSIS"/>
</dbReference>
<feature type="transmembrane region" description="Helical" evidence="13">
    <location>
        <begin position="122"/>
        <end position="147"/>
    </location>
</feature>
<keyword evidence="7 12" id="KW-0997">Cell inner membrane</keyword>
<gene>
    <name evidence="14" type="ORF">NB231_07222</name>
</gene>
<feature type="transmembrane region" description="Helical" evidence="13">
    <location>
        <begin position="92"/>
        <end position="116"/>
    </location>
</feature>
<dbReference type="GO" id="GO:1903607">
    <property type="term" value="P:cytochrome c biosynthetic process"/>
    <property type="evidence" value="ECO:0007669"/>
    <property type="project" value="TreeGrafter"/>
</dbReference>
<comment type="caution">
    <text evidence="14">The sequence shown here is derived from an EMBL/GenBank/DDBJ whole genome shotgun (WGS) entry which is preliminary data.</text>
</comment>
<dbReference type="GO" id="GO:0015232">
    <property type="term" value="F:heme transmembrane transporter activity"/>
    <property type="evidence" value="ECO:0007669"/>
    <property type="project" value="InterPro"/>
</dbReference>
<comment type="similarity">
    <text evidence="3 12">Belongs to the CcmB/CycW/HelB family.</text>
</comment>